<dbReference type="AlphaFoldDB" id="Q6EZN7"/>
<proteinExistence type="predicted"/>
<keyword evidence="2" id="KW-1185">Reference proteome</keyword>
<gene>
    <name evidence="1" type="ordered locus">GBAA_pXO1_0134</name>
</gene>
<dbReference type="HOGENOM" id="CLU_3354302_0_0_9"/>
<keyword evidence="1" id="KW-0614">Plasmid</keyword>
<dbReference type="EMBL" id="AE017336">
    <property type="protein sequence ID" value="AAT28875.2"/>
    <property type="molecule type" value="Genomic_DNA"/>
</dbReference>
<evidence type="ECO:0000313" key="1">
    <source>
        <dbReference type="EMBL" id="AAT28875.2"/>
    </source>
</evidence>
<sequence length="36" mass="4258">MNEMVLNRLNVPSSTNCRKTILLWEKPKELSELEQL</sequence>
<dbReference type="Proteomes" id="UP000000594">
    <property type="component" value="Plasmid pXO1"/>
</dbReference>
<dbReference type="KEGG" id="bar:GBAA_pXO1_0134"/>
<reference evidence="1 2" key="1">
    <citation type="journal article" date="2009" name="J. Bacteriol.">
        <title>The complete genome sequence of Bacillus anthracis Ames 'Ancestor'.</title>
        <authorList>
            <person name="Ravel J."/>
            <person name="Jiang L."/>
            <person name="Stanley S.T."/>
            <person name="Wilson M.R."/>
            <person name="Decker R.S."/>
            <person name="Read T.D."/>
            <person name="Worsham P."/>
            <person name="Keim P.S."/>
            <person name="Salzberg S.L."/>
            <person name="Fraser-Liggett C.M."/>
            <person name="Rasko D.A."/>
        </authorList>
    </citation>
    <scope>NUCLEOTIDE SEQUENCE [LARGE SCALE GENOMIC DNA]</scope>
    <source>
        <strain evidence="2">Ames ancestor</strain>
        <plasmid evidence="2">pXO1</plasmid>
    </source>
</reference>
<organism evidence="1 2">
    <name type="scientific">Bacillus anthracis</name>
    <name type="common">anthrax bacterium</name>
    <dbReference type="NCBI Taxonomy" id="1392"/>
    <lineage>
        <taxon>Bacteria</taxon>
        <taxon>Bacillati</taxon>
        <taxon>Bacillota</taxon>
        <taxon>Bacilli</taxon>
        <taxon>Bacillales</taxon>
        <taxon>Bacillaceae</taxon>
        <taxon>Bacillus</taxon>
        <taxon>Bacillus cereus group</taxon>
    </lineage>
</organism>
<protein>
    <submittedName>
        <fullName evidence="1">Uncharacterized protein</fullName>
    </submittedName>
</protein>
<evidence type="ECO:0000313" key="2">
    <source>
        <dbReference type="Proteomes" id="UP000000594"/>
    </source>
</evidence>
<accession>Q6EZN7</accession>
<name>Q6EZN7_BACAN</name>
<geneLocation type="plasmid" evidence="1 2">
    <name>pXO1</name>
</geneLocation>